<reference evidence="3 4" key="1">
    <citation type="submission" date="2016-09" db="EMBL/GenBank/DDBJ databases">
        <title>Genome-resolved meta-omics ties microbial dynamics to process performance in biotechnology for thiocyanate degradation.</title>
        <authorList>
            <person name="Kantor R.S."/>
            <person name="Huddy R.J."/>
            <person name="Iyer R."/>
            <person name="Thomas B.C."/>
            <person name="Brown C.T."/>
            <person name="Anantharaman K."/>
            <person name="Tringe S."/>
            <person name="Hettich R.L."/>
            <person name="Harrison S.T."/>
            <person name="Banfield J.F."/>
        </authorList>
    </citation>
    <scope>NUCLEOTIDE SEQUENCE [LARGE SCALE GENOMIC DNA]</scope>
    <source>
        <strain evidence="3">59-99</strain>
    </source>
</reference>
<protein>
    <recommendedName>
        <fullName evidence="2">Histidine kinase/HSP90-like ATPase domain-containing protein</fullName>
    </recommendedName>
</protein>
<accession>A0A1M3KWR5</accession>
<organism evidence="3 4">
    <name type="scientific">Candidatus Kapaibacterium thiocyanatum</name>
    <dbReference type="NCBI Taxonomy" id="1895771"/>
    <lineage>
        <taxon>Bacteria</taxon>
        <taxon>Pseudomonadati</taxon>
        <taxon>Candidatus Kapaibacteriota</taxon>
        <taxon>Candidatus Kapaibacteriia</taxon>
        <taxon>Candidatus Kapaibacteriales</taxon>
        <taxon>Candidatus Kapaibacteriaceae</taxon>
        <taxon>Candidatus Kapaibacterium</taxon>
    </lineage>
</organism>
<dbReference type="Pfam" id="PF13581">
    <property type="entry name" value="HATPase_c_2"/>
    <property type="match status" value="1"/>
</dbReference>
<dbReference type="AlphaFoldDB" id="A0A1M3KWR5"/>
<evidence type="ECO:0000259" key="2">
    <source>
        <dbReference type="Pfam" id="PF13581"/>
    </source>
</evidence>
<comment type="caution">
    <text evidence="3">The sequence shown here is derived from an EMBL/GenBank/DDBJ whole genome shotgun (WGS) entry which is preliminary data.</text>
</comment>
<evidence type="ECO:0000313" key="3">
    <source>
        <dbReference type="EMBL" id="OJX56848.1"/>
    </source>
</evidence>
<dbReference type="EMBL" id="MKVH01000024">
    <property type="protein sequence ID" value="OJX56848.1"/>
    <property type="molecule type" value="Genomic_DNA"/>
</dbReference>
<dbReference type="Proteomes" id="UP000184233">
    <property type="component" value="Unassembled WGS sequence"/>
</dbReference>
<dbReference type="GO" id="GO:0004674">
    <property type="term" value="F:protein serine/threonine kinase activity"/>
    <property type="evidence" value="ECO:0007669"/>
    <property type="project" value="UniProtKB-KW"/>
</dbReference>
<dbReference type="CDD" id="cd16936">
    <property type="entry name" value="HATPase_RsbW-like"/>
    <property type="match status" value="1"/>
</dbReference>
<dbReference type="Gene3D" id="3.30.565.10">
    <property type="entry name" value="Histidine kinase-like ATPase, C-terminal domain"/>
    <property type="match status" value="1"/>
</dbReference>
<keyword evidence="1" id="KW-0808">Transferase</keyword>
<sequence length="138" mass="15103">MNGLRTYTLTLPSERSSITGVEPFLQNIEACHRLSPDRYHNLLVALTEAVNNAIIHGNNSDPSKPVNIDVQTSGHEIIILVSDKGSGFDPDAVPDPRDPDRLLREGGRGVFLIRHLADVVEFASGPEGMTVLIKYFLA</sequence>
<keyword evidence="1" id="KW-0418">Kinase</keyword>
<dbReference type="SUPFAM" id="SSF55874">
    <property type="entry name" value="ATPase domain of HSP90 chaperone/DNA topoisomerase II/histidine kinase"/>
    <property type="match status" value="1"/>
</dbReference>
<dbReference type="InterPro" id="IPR036890">
    <property type="entry name" value="HATPase_C_sf"/>
</dbReference>
<feature type="domain" description="Histidine kinase/HSP90-like ATPase" evidence="2">
    <location>
        <begin position="13"/>
        <end position="133"/>
    </location>
</feature>
<dbReference type="PANTHER" id="PTHR35526">
    <property type="entry name" value="ANTI-SIGMA-F FACTOR RSBW-RELATED"/>
    <property type="match status" value="1"/>
</dbReference>
<evidence type="ECO:0000313" key="4">
    <source>
        <dbReference type="Proteomes" id="UP000184233"/>
    </source>
</evidence>
<gene>
    <name evidence="3" type="ORF">BGO89_09985</name>
</gene>
<evidence type="ECO:0000256" key="1">
    <source>
        <dbReference type="ARBA" id="ARBA00022527"/>
    </source>
</evidence>
<proteinExistence type="predicted"/>
<dbReference type="PANTHER" id="PTHR35526:SF3">
    <property type="entry name" value="ANTI-SIGMA-F FACTOR RSBW"/>
    <property type="match status" value="1"/>
</dbReference>
<name>A0A1M3KWR5_9BACT</name>
<dbReference type="STRING" id="1895771.BGO89_09985"/>
<dbReference type="InterPro" id="IPR050267">
    <property type="entry name" value="Anti-sigma-factor_SerPK"/>
</dbReference>
<keyword evidence="1" id="KW-0723">Serine/threonine-protein kinase</keyword>
<dbReference type="InterPro" id="IPR003594">
    <property type="entry name" value="HATPase_dom"/>
</dbReference>